<dbReference type="Pfam" id="PF00300">
    <property type="entry name" value="His_Phos_1"/>
    <property type="match status" value="1"/>
</dbReference>
<proteinExistence type="predicted"/>
<dbReference type="InterPro" id="IPR013078">
    <property type="entry name" value="His_Pase_superF_clade-1"/>
</dbReference>
<dbReference type="Proteomes" id="UP000095282">
    <property type="component" value="Unplaced"/>
</dbReference>
<dbReference type="PANTHER" id="PTHR16469:SF3">
    <property type="entry name" value="O-FUCOSYLTRANSFERASE FAMILY PROTEIN"/>
    <property type="match status" value="1"/>
</dbReference>
<dbReference type="Gene3D" id="3.40.50.1240">
    <property type="entry name" value="Phosphoglycerate mutase-like"/>
    <property type="match status" value="1"/>
</dbReference>
<sequence>MPPKLVPRPPLHYKFDSPLTERGQIVAETYGRGLANCGIHPFEVFCSPDMKSVQTAAGLVKGLGLSFTSINIEPALLTYRQMLPSNYQEMILSPRAFLGLGYPINLQYVPFQGLNASENIEEYNMRIQNFFRERISKIDQKLFVIVVSDNVMVDMTKNEFMETVDDILKSTKKATCQMNFISLKPGEAQIVDTPLLPLTKSLYVVKPFHWSEVPLKLSVPNHPELN</sequence>
<dbReference type="PANTHER" id="PTHR16469">
    <property type="entry name" value="UBIQUITIN-ASSOCIATED AND SH3 DOMAIN-CONTAINING BA-RELATED"/>
    <property type="match status" value="1"/>
</dbReference>
<dbReference type="InterPro" id="IPR029033">
    <property type="entry name" value="His_PPase_superfam"/>
</dbReference>
<protein>
    <submittedName>
        <fullName evidence="2">Elongator complex protein 5</fullName>
    </submittedName>
</protein>
<reference evidence="2" key="1">
    <citation type="submission" date="2016-11" db="UniProtKB">
        <authorList>
            <consortium name="WormBaseParasite"/>
        </authorList>
    </citation>
    <scope>IDENTIFICATION</scope>
</reference>
<dbReference type="AlphaFoldDB" id="A0A1I7UYC6"/>
<dbReference type="STRING" id="1561998.A0A1I7UYC6"/>
<dbReference type="GO" id="GO:0016791">
    <property type="term" value="F:phosphatase activity"/>
    <property type="evidence" value="ECO:0007669"/>
    <property type="project" value="UniProtKB-ARBA"/>
</dbReference>
<dbReference type="WBParaSite" id="Csp11.Scaffold630.g20571.t1">
    <property type="protein sequence ID" value="Csp11.Scaffold630.g20571.t1"/>
    <property type="gene ID" value="Csp11.Scaffold630.g20571"/>
</dbReference>
<dbReference type="InterPro" id="IPR051710">
    <property type="entry name" value="Phosphatase_SH3-domain"/>
</dbReference>
<dbReference type="SUPFAM" id="SSF53254">
    <property type="entry name" value="Phosphoglycerate mutase-like"/>
    <property type="match status" value="1"/>
</dbReference>
<name>A0A1I7UYC6_9PELO</name>
<evidence type="ECO:0000313" key="1">
    <source>
        <dbReference type="Proteomes" id="UP000095282"/>
    </source>
</evidence>
<organism evidence="1 2">
    <name type="scientific">Caenorhabditis tropicalis</name>
    <dbReference type="NCBI Taxonomy" id="1561998"/>
    <lineage>
        <taxon>Eukaryota</taxon>
        <taxon>Metazoa</taxon>
        <taxon>Ecdysozoa</taxon>
        <taxon>Nematoda</taxon>
        <taxon>Chromadorea</taxon>
        <taxon>Rhabditida</taxon>
        <taxon>Rhabditina</taxon>
        <taxon>Rhabditomorpha</taxon>
        <taxon>Rhabditoidea</taxon>
        <taxon>Rhabditidae</taxon>
        <taxon>Peloderinae</taxon>
        <taxon>Caenorhabditis</taxon>
    </lineage>
</organism>
<keyword evidence="1" id="KW-1185">Reference proteome</keyword>
<evidence type="ECO:0000313" key="2">
    <source>
        <dbReference type="WBParaSite" id="Csp11.Scaffold630.g20571.t1"/>
    </source>
</evidence>
<accession>A0A1I7UYC6</accession>